<dbReference type="EMBL" id="CP003360">
    <property type="protein sequence ID" value="AFM27212.1"/>
    <property type="molecule type" value="Genomic_DNA"/>
</dbReference>
<name>I4CCC1_DESTA</name>
<dbReference type="HOGENOM" id="CLU_2751269_0_0_7"/>
<accession>I4CCC1</accession>
<dbReference type="Proteomes" id="UP000006055">
    <property type="component" value="Chromosome"/>
</dbReference>
<dbReference type="KEGG" id="dti:Desti_4585"/>
<organism evidence="1 2">
    <name type="scientific">Desulfomonile tiedjei (strain ATCC 49306 / DSM 6799 / DCB-1)</name>
    <dbReference type="NCBI Taxonomy" id="706587"/>
    <lineage>
        <taxon>Bacteria</taxon>
        <taxon>Pseudomonadati</taxon>
        <taxon>Thermodesulfobacteriota</taxon>
        <taxon>Desulfomonilia</taxon>
        <taxon>Desulfomonilales</taxon>
        <taxon>Desulfomonilaceae</taxon>
        <taxon>Desulfomonile</taxon>
    </lineage>
</organism>
<keyword evidence="2" id="KW-1185">Reference proteome</keyword>
<sequence>MNSNQVPGSGRFDETILHECLPELHGRRILRPVLFGALLLTLQRSELSASKINKQVQSDDFIHTFCGLLS</sequence>
<protein>
    <submittedName>
        <fullName evidence="1">Uncharacterized protein</fullName>
    </submittedName>
</protein>
<proteinExistence type="predicted"/>
<evidence type="ECO:0000313" key="2">
    <source>
        <dbReference type="Proteomes" id="UP000006055"/>
    </source>
</evidence>
<gene>
    <name evidence="1" type="ordered locus">Desti_4585</name>
</gene>
<dbReference type="AlphaFoldDB" id="I4CCC1"/>
<reference evidence="2" key="1">
    <citation type="submission" date="2012-06" db="EMBL/GenBank/DDBJ databases">
        <title>Complete sequence of chromosome of Desulfomonile tiedjei DSM 6799.</title>
        <authorList>
            <person name="Lucas S."/>
            <person name="Copeland A."/>
            <person name="Lapidus A."/>
            <person name="Glavina del Rio T."/>
            <person name="Dalin E."/>
            <person name="Tice H."/>
            <person name="Bruce D."/>
            <person name="Goodwin L."/>
            <person name="Pitluck S."/>
            <person name="Peters L."/>
            <person name="Ovchinnikova G."/>
            <person name="Zeytun A."/>
            <person name="Lu M."/>
            <person name="Kyrpides N."/>
            <person name="Mavromatis K."/>
            <person name="Ivanova N."/>
            <person name="Brettin T."/>
            <person name="Detter J.C."/>
            <person name="Han C."/>
            <person name="Larimer F."/>
            <person name="Land M."/>
            <person name="Hauser L."/>
            <person name="Markowitz V."/>
            <person name="Cheng J.-F."/>
            <person name="Hugenholtz P."/>
            <person name="Woyke T."/>
            <person name="Wu D."/>
            <person name="Spring S."/>
            <person name="Schroeder M."/>
            <person name="Brambilla E."/>
            <person name="Klenk H.-P."/>
            <person name="Eisen J.A."/>
        </authorList>
    </citation>
    <scope>NUCLEOTIDE SEQUENCE [LARGE SCALE GENOMIC DNA]</scope>
    <source>
        <strain evidence="2">ATCC 49306 / DSM 6799 / DCB-1</strain>
    </source>
</reference>
<evidence type="ECO:0000313" key="1">
    <source>
        <dbReference type="EMBL" id="AFM27212.1"/>
    </source>
</evidence>